<dbReference type="InterPro" id="IPR001030">
    <property type="entry name" value="Acoase/IPM_deHydtase_lsu_aba"/>
</dbReference>
<dbReference type="PROSITE" id="PS01244">
    <property type="entry name" value="ACONITASE_2"/>
    <property type="match status" value="1"/>
</dbReference>
<keyword evidence="5" id="KW-0479">Metal-binding</keyword>
<sequence length="554" mass="60750">MRCRDETKVKHIKKYLEAVGMFRDFSDTSQDPDFAQVVELDLKTVVPCCSGPKRPQDKVAVSDMKKDFESCLGAKQGFKGFQVAPDHHNDHKTFIYNNSEFTLAHGSVVIAAITSCTNTSNPSVMLGAGLLAKKAVDAGLNVKPYIKTSLSPGSGVVTYYLRESGVMPYLSQLGFDVVGYGCMTCIGNSGPLPEPMVEAITQGDLVAVGVLSGNRNFEGRVHPNTRANYLASPPLVIAYAIAGTVRIDFEKEPLGINAKGQQVFLKDIWPSRDEIQAVERQYVIPGMFKEVYQKIETVNESWNALAASSDKLYIWNPKSTYIKSPPFFETLTLDLQPPKSIVDAYVLLNLGDSVTTDHISPAGNIARNSPAARYLTNRGLTPREFNSYGSRRGNDAIMARGTFANIRLLNKFLNKQAPQTIHLPSGEILDVFDAAERYQQAGLPLIVLAGKEYGSGSSRDWAAKGPFLLGIKAVLAESYERIHRSNLVGMGVIPLEYLPGENADSLGLTGQERYTISIPEKLKPRMKVQVKVSGSFSMPGPAYSLSYLSWIMLQ</sequence>
<dbReference type="InterPro" id="IPR006249">
    <property type="entry name" value="Aconitase/IRP2"/>
</dbReference>
<evidence type="ECO:0000259" key="12">
    <source>
        <dbReference type="Pfam" id="PF00694"/>
    </source>
</evidence>
<evidence type="ECO:0000256" key="7">
    <source>
        <dbReference type="ARBA" id="ARBA00023004"/>
    </source>
</evidence>
<keyword evidence="9" id="KW-0456">Lyase</keyword>
<dbReference type="Gene3D" id="3.30.499.10">
    <property type="entry name" value="Aconitase, domain 3"/>
    <property type="match status" value="2"/>
</dbReference>
<evidence type="ECO:0000259" key="11">
    <source>
        <dbReference type="Pfam" id="PF00330"/>
    </source>
</evidence>
<dbReference type="InterPro" id="IPR036008">
    <property type="entry name" value="Aconitase_4Fe-4S_dom"/>
</dbReference>
<dbReference type="GO" id="GO:0003994">
    <property type="term" value="F:aconitate hydratase activity"/>
    <property type="evidence" value="ECO:0007669"/>
    <property type="project" value="UniProtKB-EC"/>
</dbReference>
<accession>A0A8C0XLH0</accession>
<gene>
    <name evidence="13" type="primary">LOC109683802</name>
</gene>
<dbReference type="CDD" id="cd01580">
    <property type="entry name" value="AcnA_IRP_Swivel"/>
    <property type="match status" value="1"/>
</dbReference>
<dbReference type="AlphaFoldDB" id="A0A8C0XLH0"/>
<keyword evidence="4" id="KW-0004">4Fe-4S</keyword>
<dbReference type="SUPFAM" id="SSF53732">
    <property type="entry name" value="Aconitase iron-sulfur domain"/>
    <property type="match status" value="1"/>
</dbReference>
<evidence type="ECO:0000256" key="3">
    <source>
        <dbReference type="ARBA" id="ARBA00012926"/>
    </source>
</evidence>
<dbReference type="FunFam" id="3.30.499.10:FF:000005">
    <property type="entry name" value="cytoplasmic aconitate hydratase"/>
    <property type="match status" value="1"/>
</dbReference>
<dbReference type="NCBIfam" id="NF006757">
    <property type="entry name" value="PRK09277.1"/>
    <property type="match status" value="1"/>
</dbReference>
<dbReference type="Gene3D" id="6.10.190.10">
    <property type="match status" value="1"/>
</dbReference>
<dbReference type="GO" id="GO:0051539">
    <property type="term" value="F:4 iron, 4 sulfur cluster binding"/>
    <property type="evidence" value="ECO:0007669"/>
    <property type="project" value="UniProtKB-KW"/>
</dbReference>
<dbReference type="GO" id="GO:0030350">
    <property type="term" value="F:iron-responsive element binding"/>
    <property type="evidence" value="ECO:0007669"/>
    <property type="project" value="UniProtKB-ARBA"/>
</dbReference>
<comment type="similarity">
    <text evidence="2">Belongs to the aconitase/IPM isomerase family.</text>
</comment>
<dbReference type="PRINTS" id="PR00415">
    <property type="entry name" value="ACONITASE"/>
</dbReference>
<dbReference type="Pfam" id="PF00330">
    <property type="entry name" value="Aconitase"/>
    <property type="match status" value="1"/>
</dbReference>
<dbReference type="InterPro" id="IPR044137">
    <property type="entry name" value="AcnA_IRP_Swivel"/>
</dbReference>
<evidence type="ECO:0000256" key="1">
    <source>
        <dbReference type="ARBA" id="ARBA00001966"/>
    </source>
</evidence>
<evidence type="ECO:0000256" key="5">
    <source>
        <dbReference type="ARBA" id="ARBA00022723"/>
    </source>
</evidence>
<organism evidence="13">
    <name type="scientific">Castor canadensis</name>
    <name type="common">American beaver</name>
    <dbReference type="NCBI Taxonomy" id="51338"/>
    <lineage>
        <taxon>Eukaryota</taxon>
        <taxon>Metazoa</taxon>
        <taxon>Chordata</taxon>
        <taxon>Craniata</taxon>
        <taxon>Vertebrata</taxon>
        <taxon>Euteleostomi</taxon>
        <taxon>Mammalia</taxon>
        <taxon>Eutheria</taxon>
        <taxon>Euarchontoglires</taxon>
        <taxon>Glires</taxon>
        <taxon>Rodentia</taxon>
        <taxon>Castorimorpha</taxon>
        <taxon>Castoridae</taxon>
        <taxon>Castor</taxon>
    </lineage>
</organism>
<keyword evidence="6" id="KW-0694">RNA-binding</keyword>
<name>A0A8C0XLH0_CASCN</name>
<evidence type="ECO:0000256" key="9">
    <source>
        <dbReference type="ARBA" id="ARBA00023239"/>
    </source>
</evidence>
<evidence type="ECO:0000256" key="8">
    <source>
        <dbReference type="ARBA" id="ARBA00023014"/>
    </source>
</evidence>
<proteinExistence type="inferred from homology"/>
<dbReference type="Gene3D" id="3.20.19.10">
    <property type="entry name" value="Aconitase, domain 4"/>
    <property type="match status" value="1"/>
</dbReference>
<feature type="domain" description="Aconitase A/isopropylmalate dehydratase small subunit swivel" evidence="12">
    <location>
        <begin position="372"/>
        <end position="497"/>
    </location>
</feature>
<reference evidence="13" key="1">
    <citation type="submission" date="2023-09" db="UniProtKB">
        <authorList>
            <consortium name="Ensembl"/>
        </authorList>
    </citation>
    <scope>IDENTIFICATION</scope>
</reference>
<keyword evidence="8" id="KW-0411">Iron-sulfur</keyword>
<dbReference type="PROSITE" id="PS00450">
    <property type="entry name" value="ACONITASE_1"/>
    <property type="match status" value="1"/>
</dbReference>
<dbReference type="PANTHER" id="PTHR11670">
    <property type="entry name" value="ACONITASE/IRON-RESPONSIVE ELEMENT FAMILY MEMBER"/>
    <property type="match status" value="1"/>
</dbReference>
<comment type="catalytic activity">
    <reaction evidence="10">
        <text>citrate = D-threo-isocitrate</text>
        <dbReference type="Rhea" id="RHEA:10336"/>
        <dbReference type="ChEBI" id="CHEBI:15562"/>
        <dbReference type="ChEBI" id="CHEBI:16947"/>
        <dbReference type="EC" id="4.2.1.3"/>
    </reaction>
</comment>
<dbReference type="InterPro" id="IPR000573">
    <property type="entry name" value="AconitaseA/IPMdHydase_ssu_swvl"/>
</dbReference>
<dbReference type="GO" id="GO:0046872">
    <property type="term" value="F:metal ion binding"/>
    <property type="evidence" value="ECO:0007669"/>
    <property type="project" value="UniProtKB-KW"/>
</dbReference>
<dbReference type="EC" id="4.2.1.3" evidence="3"/>
<dbReference type="InterPro" id="IPR015931">
    <property type="entry name" value="Acnase/IPM_dHydase_lsu_aba_1/3"/>
</dbReference>
<comment type="cofactor">
    <cofactor evidence="1">
        <name>[4Fe-4S] cluster</name>
        <dbReference type="ChEBI" id="CHEBI:49883"/>
    </cofactor>
</comment>
<keyword evidence="7" id="KW-0408">Iron</keyword>
<feature type="domain" description="Aconitase/3-isopropylmalate dehydratase large subunit alpha/beta/alpha" evidence="11">
    <location>
        <begin position="4"/>
        <end position="243"/>
    </location>
</feature>
<evidence type="ECO:0000256" key="6">
    <source>
        <dbReference type="ARBA" id="ARBA00022884"/>
    </source>
</evidence>
<protein>
    <recommendedName>
        <fullName evidence="3">aconitate hydratase</fullName>
        <ecNumber evidence="3">4.2.1.3</ecNumber>
    </recommendedName>
</protein>
<evidence type="ECO:0000256" key="2">
    <source>
        <dbReference type="ARBA" id="ARBA00007185"/>
    </source>
</evidence>
<dbReference type="SUPFAM" id="SSF52016">
    <property type="entry name" value="LeuD/IlvD-like"/>
    <property type="match status" value="1"/>
</dbReference>
<dbReference type="Pfam" id="PF00694">
    <property type="entry name" value="Aconitase_C"/>
    <property type="match status" value="1"/>
</dbReference>
<dbReference type="FunFam" id="3.20.19.10:FF:000001">
    <property type="entry name" value="Aconitate hydratase"/>
    <property type="match status" value="1"/>
</dbReference>
<evidence type="ECO:0000313" key="13">
    <source>
        <dbReference type="Ensembl" id="ENSCCNP00000030723.1"/>
    </source>
</evidence>
<evidence type="ECO:0000256" key="10">
    <source>
        <dbReference type="ARBA" id="ARBA00023501"/>
    </source>
</evidence>
<dbReference type="InterPro" id="IPR015928">
    <property type="entry name" value="Aconitase/3IPM_dehydase_swvl"/>
</dbReference>
<dbReference type="InterPro" id="IPR018136">
    <property type="entry name" value="Aconitase_4Fe-4S_BS"/>
</dbReference>
<evidence type="ECO:0000256" key="4">
    <source>
        <dbReference type="ARBA" id="ARBA00022485"/>
    </source>
</evidence>
<dbReference type="Ensembl" id="ENSCCNT00000038680.1">
    <property type="protein sequence ID" value="ENSCCNP00000030723.1"/>
    <property type="gene ID" value="ENSCCNG00000029347.1"/>
</dbReference>